<sequence>MNSLLTVEYEVQIKRLACLHQSGEEYQIIKSDINAALMHLSREIGLDPGDRVETWSELHTSLKRSLLISADPHWINVIRFALSRIKSYKKNALVSRSGKRTAHT</sequence>
<accession>A0ABX0R3I0</accession>
<evidence type="ECO:0000313" key="1">
    <source>
        <dbReference type="EMBL" id="NIF02684.1"/>
    </source>
</evidence>
<comment type="caution">
    <text evidence="1">The sequence shown here is derived from an EMBL/GenBank/DDBJ whole genome shotgun (WGS) entry which is preliminary data.</text>
</comment>
<organism evidence="1 2">
    <name type="scientific">Candidatus Pantoea formicae</name>
    <dbReference type="NCBI Taxonomy" id="2608355"/>
    <lineage>
        <taxon>Bacteria</taxon>
        <taxon>Pseudomonadati</taxon>
        <taxon>Pseudomonadota</taxon>
        <taxon>Gammaproteobacteria</taxon>
        <taxon>Enterobacterales</taxon>
        <taxon>Erwiniaceae</taxon>
        <taxon>Pantoea</taxon>
    </lineage>
</organism>
<proteinExistence type="predicted"/>
<dbReference type="EMBL" id="VWXD01000009">
    <property type="protein sequence ID" value="NIF02684.1"/>
    <property type="molecule type" value="Genomic_DNA"/>
</dbReference>
<name>A0ABX0R3I0_9GAMM</name>
<dbReference type="RefSeq" id="WP_167141975.1">
    <property type="nucleotide sequence ID" value="NZ_VWXD01000009.1"/>
</dbReference>
<dbReference type="Proteomes" id="UP000780690">
    <property type="component" value="Unassembled WGS sequence"/>
</dbReference>
<keyword evidence="2" id="KW-1185">Reference proteome</keyword>
<gene>
    <name evidence="1" type="ORF">F3J38_21985</name>
</gene>
<evidence type="ECO:0000313" key="2">
    <source>
        <dbReference type="Proteomes" id="UP000780690"/>
    </source>
</evidence>
<protein>
    <submittedName>
        <fullName evidence="1">Uncharacterized protein</fullName>
    </submittedName>
</protein>
<reference evidence="1 2" key="1">
    <citation type="journal article" date="2019" name="bioRxiv">
        <title>Bacteria contribute to plant secondary compound degradation in a generalist herbivore system.</title>
        <authorList>
            <person name="Francoeur C.B."/>
            <person name="Khadempour L."/>
            <person name="Moreira-Soto R.D."/>
            <person name="Gotting K."/>
            <person name="Book A.J."/>
            <person name="Pinto-Tomas A.A."/>
            <person name="Keefover-Ring K."/>
            <person name="Currie C.R."/>
        </authorList>
    </citation>
    <scope>NUCLEOTIDE SEQUENCE [LARGE SCALE GENOMIC DNA]</scope>
    <source>
        <strain evidence="1 2">Acro-805</strain>
    </source>
</reference>